<proteinExistence type="predicted"/>
<evidence type="ECO:0000313" key="3">
    <source>
        <dbReference type="Proteomes" id="UP000030645"/>
    </source>
</evidence>
<sequence length="188" mass="21152">MTSSFIAATLSSLRHGRATKICKDCRSPFLFLSFSLPVVLFFCYLLTAGQPWRSPPRNRASPQRRLVLQHDLRKVPSRTSKIFSLVVVRRTPCIGSGRWATTVSYRSISGIPSGIVGGCGWFLEWILPVAIDSLRHRSALAASSGFVAGYPQVRRWWSIWCMVSALFLMLELAPVWSVMLRCADYLKL</sequence>
<feature type="transmembrane region" description="Helical" evidence="1">
    <location>
        <begin position="28"/>
        <end position="47"/>
    </location>
</feature>
<evidence type="ECO:0000313" key="2">
    <source>
        <dbReference type="EMBL" id="EXC30794.1"/>
    </source>
</evidence>
<dbReference type="AlphaFoldDB" id="W9SI73"/>
<keyword evidence="1" id="KW-0472">Membrane</keyword>
<accession>W9SI73</accession>
<organism evidence="2 3">
    <name type="scientific">Morus notabilis</name>
    <dbReference type="NCBI Taxonomy" id="981085"/>
    <lineage>
        <taxon>Eukaryota</taxon>
        <taxon>Viridiplantae</taxon>
        <taxon>Streptophyta</taxon>
        <taxon>Embryophyta</taxon>
        <taxon>Tracheophyta</taxon>
        <taxon>Spermatophyta</taxon>
        <taxon>Magnoliopsida</taxon>
        <taxon>eudicotyledons</taxon>
        <taxon>Gunneridae</taxon>
        <taxon>Pentapetalae</taxon>
        <taxon>rosids</taxon>
        <taxon>fabids</taxon>
        <taxon>Rosales</taxon>
        <taxon>Moraceae</taxon>
        <taxon>Moreae</taxon>
        <taxon>Morus</taxon>
    </lineage>
</organism>
<reference evidence="3" key="1">
    <citation type="submission" date="2013-01" db="EMBL/GenBank/DDBJ databases">
        <title>Draft Genome Sequence of a Mulberry Tree, Morus notabilis C.K. Schneid.</title>
        <authorList>
            <person name="He N."/>
            <person name="Zhao S."/>
        </authorList>
    </citation>
    <scope>NUCLEOTIDE SEQUENCE</scope>
</reference>
<feature type="transmembrane region" description="Helical" evidence="1">
    <location>
        <begin position="159"/>
        <end position="179"/>
    </location>
</feature>
<dbReference type="Proteomes" id="UP000030645">
    <property type="component" value="Unassembled WGS sequence"/>
</dbReference>
<keyword evidence="3" id="KW-1185">Reference proteome</keyword>
<keyword evidence="1" id="KW-1133">Transmembrane helix</keyword>
<gene>
    <name evidence="2" type="ORF">L484_027972</name>
</gene>
<keyword evidence="1" id="KW-0812">Transmembrane</keyword>
<dbReference type="EMBL" id="KE346217">
    <property type="protein sequence ID" value="EXC30794.1"/>
    <property type="molecule type" value="Genomic_DNA"/>
</dbReference>
<protein>
    <submittedName>
        <fullName evidence="2">Uncharacterized protein</fullName>
    </submittedName>
</protein>
<evidence type="ECO:0000256" key="1">
    <source>
        <dbReference type="SAM" id="Phobius"/>
    </source>
</evidence>
<name>W9SI73_9ROSA</name>